<dbReference type="PANTHER" id="PTHR30413:SF10">
    <property type="entry name" value="CAPSULE POLYSACCHARIDE EXPORT INNER-MEMBRANE PROTEIN CTRC"/>
    <property type="match status" value="1"/>
</dbReference>
<keyword evidence="3" id="KW-0472">Membrane</keyword>
<keyword evidence="2" id="KW-0813">Transport</keyword>
<dbReference type="PANTHER" id="PTHR30413">
    <property type="entry name" value="INNER MEMBRANE TRANSPORT PERMEASE"/>
    <property type="match status" value="1"/>
</dbReference>
<feature type="transmembrane region" description="Helical" evidence="3">
    <location>
        <begin position="139"/>
        <end position="161"/>
    </location>
</feature>
<keyword evidence="3" id="KW-1133">Transmembrane helix</keyword>
<organism evidence="4 5">
    <name type="scientific">Stenotrophomonas maltophilia</name>
    <name type="common">Pseudomonas maltophilia</name>
    <name type="synonym">Xanthomonas maltophilia</name>
    <dbReference type="NCBI Taxonomy" id="40324"/>
    <lineage>
        <taxon>Bacteria</taxon>
        <taxon>Pseudomonadati</taxon>
        <taxon>Pseudomonadota</taxon>
        <taxon>Gammaproteobacteria</taxon>
        <taxon>Lysobacterales</taxon>
        <taxon>Lysobacteraceae</taxon>
        <taxon>Stenotrophomonas</taxon>
        <taxon>Stenotrophomonas maltophilia group</taxon>
    </lineage>
</organism>
<accession>A0A246I7H9</accession>
<gene>
    <name evidence="4" type="ORF">CEE63_09280</name>
</gene>
<evidence type="ECO:0000256" key="3">
    <source>
        <dbReference type="SAM" id="Phobius"/>
    </source>
</evidence>
<dbReference type="Proteomes" id="UP000197090">
    <property type="component" value="Unassembled WGS sequence"/>
</dbReference>
<feature type="transmembrane region" description="Helical" evidence="3">
    <location>
        <begin position="257"/>
        <end position="277"/>
    </location>
</feature>
<protein>
    <submittedName>
        <fullName evidence="4">ABC transporter permease</fullName>
    </submittedName>
</protein>
<feature type="transmembrane region" description="Helical" evidence="3">
    <location>
        <begin position="203"/>
        <end position="219"/>
    </location>
</feature>
<proteinExistence type="inferred from homology"/>
<evidence type="ECO:0000313" key="5">
    <source>
        <dbReference type="Proteomes" id="UP000197090"/>
    </source>
</evidence>
<evidence type="ECO:0000313" key="4">
    <source>
        <dbReference type="EMBL" id="OWQ74879.1"/>
    </source>
</evidence>
<sequence length="286" mass="32623">MNTETILKAEADRRPVRISSHDTQMKALPAFIRDIAEGMGAWRAWTALALLDIKHKYRRSVLGPFWITISMFVLILGIGLLYSQLFRMNLRDYLPYIALGDIVWIYISTTVQEGCTTFTASENLIRSMRLPMTLHVMRLVTRTFIVFLHGAVAYLPFVVFLKIEPELVWLLALPGVALIVLATIPITAIFGMLSARFRDLQPAIANFMQLGFFMTPIIWKADMLGPHRWVADINPIYHFIQIVRMPLMGQVPEAHSYYFVLAFIAAAFVIALPFLAANRHKISLWV</sequence>
<feature type="transmembrane region" description="Helical" evidence="3">
    <location>
        <begin position="61"/>
        <end position="82"/>
    </location>
</feature>
<comment type="similarity">
    <text evidence="1">Belongs to the ABC-2 integral membrane protein family.</text>
</comment>
<reference evidence="4 5" key="1">
    <citation type="submission" date="2017-06" db="EMBL/GenBank/DDBJ databases">
        <authorList>
            <person name="Kim H.J."/>
            <person name="Triplett B.A."/>
        </authorList>
    </citation>
    <scope>NUCLEOTIDE SEQUENCE [LARGE SCALE GENOMIC DNA]</scope>
    <source>
        <strain evidence="4 5">594</strain>
    </source>
</reference>
<feature type="transmembrane region" description="Helical" evidence="3">
    <location>
        <begin position="94"/>
        <end position="118"/>
    </location>
</feature>
<evidence type="ECO:0000256" key="1">
    <source>
        <dbReference type="ARBA" id="ARBA00007783"/>
    </source>
</evidence>
<evidence type="ECO:0000256" key="2">
    <source>
        <dbReference type="ARBA" id="ARBA00022448"/>
    </source>
</evidence>
<comment type="caution">
    <text evidence="4">The sequence shown here is derived from an EMBL/GenBank/DDBJ whole genome shotgun (WGS) entry which is preliminary data.</text>
</comment>
<dbReference type="GO" id="GO:0015920">
    <property type="term" value="P:lipopolysaccharide transport"/>
    <property type="evidence" value="ECO:0007669"/>
    <property type="project" value="TreeGrafter"/>
</dbReference>
<keyword evidence="3" id="KW-0812">Transmembrane</keyword>
<dbReference type="EMBL" id="NIVX01000067">
    <property type="protein sequence ID" value="OWQ74879.1"/>
    <property type="molecule type" value="Genomic_DNA"/>
</dbReference>
<dbReference type="AlphaFoldDB" id="A0A246I7H9"/>
<dbReference type="RefSeq" id="WP_143592520.1">
    <property type="nucleotide sequence ID" value="NZ_JAAAFB010000008.1"/>
</dbReference>
<name>A0A246I7H9_STEMA</name>
<feature type="transmembrane region" description="Helical" evidence="3">
    <location>
        <begin position="167"/>
        <end position="191"/>
    </location>
</feature>